<name>A0A699GW30_TANCI</name>
<feature type="region of interest" description="Disordered" evidence="1">
    <location>
        <begin position="821"/>
        <end position="842"/>
    </location>
</feature>
<evidence type="ECO:0000259" key="5">
    <source>
        <dbReference type="Pfam" id="PF25597"/>
    </source>
</evidence>
<feature type="non-terminal residue" evidence="6">
    <location>
        <position position="1"/>
    </location>
</feature>
<feature type="compositionally biased region" description="Basic and acidic residues" evidence="1">
    <location>
        <begin position="42"/>
        <end position="57"/>
    </location>
</feature>
<dbReference type="Pfam" id="PF07727">
    <property type="entry name" value="RVT_2"/>
    <property type="match status" value="1"/>
</dbReference>
<protein>
    <submittedName>
        <fullName evidence="6">Zinc finger, CCHC-type</fullName>
    </submittedName>
</protein>
<dbReference type="InterPro" id="IPR054722">
    <property type="entry name" value="PolX-like_BBD"/>
</dbReference>
<feature type="domain" description="Reverse transcriptase zinc-binding" evidence="3">
    <location>
        <begin position="1181"/>
        <end position="1242"/>
    </location>
</feature>
<dbReference type="PANTHER" id="PTHR47592:SF29">
    <property type="entry name" value="ZINC FINGER, CCHC-TYPE"/>
    <property type="match status" value="1"/>
</dbReference>
<gene>
    <name evidence="6" type="ORF">Tci_205921</name>
</gene>
<evidence type="ECO:0000259" key="4">
    <source>
        <dbReference type="Pfam" id="PF22936"/>
    </source>
</evidence>
<reference evidence="6" key="1">
    <citation type="journal article" date="2019" name="Sci. Rep.">
        <title>Draft genome of Tanacetum cinerariifolium, the natural source of mosquito coil.</title>
        <authorList>
            <person name="Yamashiro T."/>
            <person name="Shiraishi A."/>
            <person name="Satake H."/>
            <person name="Nakayama K."/>
        </authorList>
    </citation>
    <scope>NUCLEOTIDE SEQUENCE</scope>
</reference>
<dbReference type="Pfam" id="PF25597">
    <property type="entry name" value="SH3_retrovirus"/>
    <property type="match status" value="1"/>
</dbReference>
<dbReference type="InterPro" id="IPR057670">
    <property type="entry name" value="SH3_retrovirus"/>
</dbReference>
<dbReference type="PANTHER" id="PTHR47592">
    <property type="entry name" value="PBF68 PROTEIN"/>
    <property type="match status" value="1"/>
</dbReference>
<feature type="domain" description="Reverse transcriptase Ty1/copia-type" evidence="2">
    <location>
        <begin position="497"/>
        <end position="588"/>
    </location>
</feature>
<dbReference type="InterPro" id="IPR013103">
    <property type="entry name" value="RVT_2"/>
</dbReference>
<evidence type="ECO:0000313" key="6">
    <source>
        <dbReference type="EMBL" id="GEW33945.1"/>
    </source>
</evidence>
<feature type="domain" description="Retroviral polymerase SH3-like" evidence="5">
    <location>
        <begin position="404"/>
        <end position="456"/>
    </location>
</feature>
<dbReference type="Pfam" id="PF22936">
    <property type="entry name" value="Pol_BBD"/>
    <property type="match status" value="1"/>
</dbReference>
<organism evidence="6">
    <name type="scientific">Tanacetum cinerariifolium</name>
    <name type="common">Dalmatian daisy</name>
    <name type="synonym">Chrysanthemum cinerariifolium</name>
    <dbReference type="NCBI Taxonomy" id="118510"/>
    <lineage>
        <taxon>Eukaryota</taxon>
        <taxon>Viridiplantae</taxon>
        <taxon>Streptophyta</taxon>
        <taxon>Embryophyta</taxon>
        <taxon>Tracheophyta</taxon>
        <taxon>Spermatophyta</taxon>
        <taxon>Magnoliopsida</taxon>
        <taxon>eudicotyledons</taxon>
        <taxon>Gunneridae</taxon>
        <taxon>Pentapetalae</taxon>
        <taxon>asterids</taxon>
        <taxon>campanulids</taxon>
        <taxon>Asterales</taxon>
        <taxon>Asteraceae</taxon>
        <taxon>Asteroideae</taxon>
        <taxon>Anthemideae</taxon>
        <taxon>Anthemidinae</taxon>
        <taxon>Tanacetum</taxon>
    </lineage>
</organism>
<feature type="domain" description="Retrovirus-related Pol polyprotein from transposon TNT 1-94-like beta-barrel" evidence="4">
    <location>
        <begin position="313"/>
        <end position="394"/>
    </location>
</feature>
<dbReference type="Pfam" id="PF13966">
    <property type="entry name" value="zf-RVT"/>
    <property type="match status" value="1"/>
</dbReference>
<accession>A0A699GW30</accession>
<proteinExistence type="predicted"/>
<dbReference type="EMBL" id="BKCJ010054339">
    <property type="protein sequence ID" value="GEW33945.1"/>
    <property type="molecule type" value="Genomic_DNA"/>
</dbReference>
<dbReference type="InterPro" id="IPR026960">
    <property type="entry name" value="RVT-Znf"/>
</dbReference>
<comment type="caution">
    <text evidence="6">The sequence shown here is derived from an EMBL/GenBank/DDBJ whole genome shotgun (WGS) entry which is preliminary data.</text>
</comment>
<evidence type="ECO:0000259" key="2">
    <source>
        <dbReference type="Pfam" id="PF07727"/>
    </source>
</evidence>
<evidence type="ECO:0000259" key="3">
    <source>
        <dbReference type="Pfam" id="PF13966"/>
    </source>
</evidence>
<feature type="region of interest" description="Disordered" evidence="1">
    <location>
        <begin position="42"/>
        <end position="63"/>
    </location>
</feature>
<evidence type="ECO:0000256" key="1">
    <source>
        <dbReference type="SAM" id="MobiDB-lite"/>
    </source>
</evidence>
<sequence>DEDTVAFMRLLHASWRGGTTTCLQPWQVRYVVIPARTRKSEPNSFKLERPNGDKDSSNGDTQDSFDIELNFPVVLVSCYNDIKASTISELLNGVSVVDVVLPLAKDIVEFKPQLNKIEPFVYPKGKGHCLQSVNRSREGGVRLSYQMGGHLLMKLWRDIKHNIHISNDIESNDYDDEDISSNGNMDLIEALDDFIQHVCYTRNPKRYSEARLASLDPLLGYVMLVSENKPYLSHSFIEQKRVVRLYDGQLRVDIMLKLPKDYRIPWRPNIWLKMPQDSDKLKGNNIAGPSVVSMVEHNNSSRGLLCARDDVVWWVNFGETMHVCKNRCWFKTYESLNDGSILHMENESTTLVHGRDCVDLRFRSGKVVSLLNVLHVPNIKKNLVSSSVLNNYGYKQVTESNKFVLSKHGIECIFLRYAEHSKAFRFFVIKPNDSILINPIIESRDATFDENRFSSVPIPSQRSLVNETKYIGGLVVPEKVTDKKEAINDEMDFIMGNNTWVLADLPPGCKPFGCKWIFKIILKVDRTIKKFKARLVIQGFKQKSGIDYFDKYALVARISIIRLASIHNLIIHQMDVKTAFLNGDLDEEAPKQWIKYESIGIEISQSHYIENVLKKFNYFDCTLVSTPMDTSKKLMPNNGQAVSQLEYSRVIGCLMYAMTCIRPGIAFAVGELSMYTSNPAAGKEAEWLKNLLLKIPLWSKPIVPIFFRCDSAAILAKPYSQMYNGKSRHLGVRHSMIHELIMNRVISIEFLRSQKNLVDHLTKGLARDLVIKSAEGIELKHMYLHIILRMCLEPAEKEDEVFTSQWRFNVVEEKEVEKIPPNDLNAADSKPPGFEKGHIYNNDDVTSRVGNEDVSFSTDHVKVNHTVTHKDMVNDEVVSDNSKPPAFENFIKENKACSRSSITSRACKYFEDMVKEKWVAIFDLEQSKPLHTKIKDLESHLKLCIADRDFLESMVSMDEIKAAVWDCGSQKSLRPDGYYFMFIKKIRDLLKHNIQPFVRFEARGSSLIFSIHYCCEKGLHMALNDHLAANMFHGVKDSKKLAWVKWSNILAFLDKGGLGVSSLKAFNMSLLLKWRWRLFHNSNALWVYVVKTIHGDESNCFIQQRIANGSWFWDWSRQVNVRRTKAEFDTLIFDIANLEPEELVDSDTCIWSLSNDDKFLVNLVRKHIDELYLPSLSPCTRWCKIIPRKVNILMWRMFLDRLSNRLNLSFRGLDIDSILCPVCNIYVESSTHTFFSCDIAAAVCHLVRVWSVCSGLFLRFNQLQTIKLNIPSSKEDEGSSPPVNHLVTSLGTLCKACIPEIMTPKETKRRRRRQIQSQIPKTWFPQGLCDCS</sequence>
<dbReference type="CDD" id="cd09272">
    <property type="entry name" value="RNase_HI_RT_Ty1"/>
    <property type="match status" value="1"/>
</dbReference>